<keyword evidence="2" id="KW-1185">Reference proteome</keyword>
<name>A0ABM3G2W0_NEOLC</name>
<reference evidence="3" key="1">
    <citation type="submission" date="2025-08" db="UniProtKB">
        <authorList>
            <consortium name="RefSeq"/>
        </authorList>
    </citation>
    <scope>IDENTIFICATION</scope>
    <source>
        <tissue evidence="3">Thorax and Abdomen</tissue>
    </source>
</reference>
<accession>A0ABM3G2W0</accession>
<proteinExistence type="predicted"/>
<evidence type="ECO:0000256" key="1">
    <source>
        <dbReference type="SAM" id="MobiDB-lite"/>
    </source>
</evidence>
<feature type="region of interest" description="Disordered" evidence="1">
    <location>
        <begin position="17"/>
        <end position="49"/>
    </location>
</feature>
<feature type="compositionally biased region" description="Polar residues" evidence="1">
    <location>
        <begin position="20"/>
        <end position="43"/>
    </location>
</feature>
<protein>
    <submittedName>
        <fullName evidence="3">Uncharacterized protein LOC107220290 isoform X1</fullName>
    </submittedName>
</protein>
<sequence>MANAMVDFRKEIQKEGIQNVPVSTTAPSSAPLQLQSHQGTTNPPMRPRSLYTAHSYHAQTDESNFQRYTEFSKYFETPPSDQWGGVTGSGTFSSSAAIWRQPRNPKPIATPYYATEEACVYTENWREHETDTGAGGAIATPHGIISLRLHNRIRVDMTIDRAVRVINFKAGIAIENEEKKLPGNFES</sequence>
<organism evidence="2 3">
    <name type="scientific">Neodiprion lecontei</name>
    <name type="common">Redheaded pine sawfly</name>
    <dbReference type="NCBI Taxonomy" id="441921"/>
    <lineage>
        <taxon>Eukaryota</taxon>
        <taxon>Metazoa</taxon>
        <taxon>Ecdysozoa</taxon>
        <taxon>Arthropoda</taxon>
        <taxon>Hexapoda</taxon>
        <taxon>Insecta</taxon>
        <taxon>Pterygota</taxon>
        <taxon>Neoptera</taxon>
        <taxon>Endopterygota</taxon>
        <taxon>Hymenoptera</taxon>
        <taxon>Tenthredinoidea</taxon>
        <taxon>Diprionidae</taxon>
        <taxon>Diprioninae</taxon>
        <taxon>Neodiprion</taxon>
    </lineage>
</organism>
<gene>
    <name evidence="3" type="primary">LOC107220290</name>
</gene>
<dbReference type="Proteomes" id="UP000829291">
    <property type="component" value="Chromosome 4"/>
</dbReference>
<evidence type="ECO:0000313" key="2">
    <source>
        <dbReference type="Proteomes" id="UP000829291"/>
    </source>
</evidence>
<dbReference type="GeneID" id="107220290"/>
<dbReference type="RefSeq" id="XP_046594613.1">
    <property type="nucleotide sequence ID" value="XM_046738657.1"/>
</dbReference>
<evidence type="ECO:0000313" key="3">
    <source>
        <dbReference type="RefSeq" id="XP_046594613.1"/>
    </source>
</evidence>